<gene>
    <name evidence="1" type="ORF">M9Y10_018184</name>
</gene>
<proteinExistence type="predicted"/>
<reference evidence="1 2" key="1">
    <citation type="submission" date="2024-04" db="EMBL/GenBank/DDBJ databases">
        <title>Tritrichomonas musculus Genome.</title>
        <authorList>
            <person name="Alves-Ferreira E."/>
            <person name="Grigg M."/>
            <person name="Lorenzi H."/>
            <person name="Galac M."/>
        </authorList>
    </citation>
    <scope>NUCLEOTIDE SEQUENCE [LARGE SCALE GENOMIC DNA]</scope>
    <source>
        <strain evidence="1 2">EAF2021</strain>
    </source>
</reference>
<dbReference type="EMBL" id="JAPFFF010000024">
    <property type="protein sequence ID" value="KAK8850073.1"/>
    <property type="molecule type" value="Genomic_DNA"/>
</dbReference>
<name>A0ABR2HPL6_9EUKA</name>
<keyword evidence="2" id="KW-1185">Reference proteome</keyword>
<dbReference type="Proteomes" id="UP001470230">
    <property type="component" value="Unassembled WGS sequence"/>
</dbReference>
<protein>
    <submittedName>
        <fullName evidence="1">Uncharacterized protein</fullName>
    </submittedName>
</protein>
<evidence type="ECO:0000313" key="2">
    <source>
        <dbReference type="Proteomes" id="UP001470230"/>
    </source>
</evidence>
<evidence type="ECO:0000313" key="1">
    <source>
        <dbReference type="EMBL" id="KAK8850073.1"/>
    </source>
</evidence>
<organism evidence="1 2">
    <name type="scientific">Tritrichomonas musculus</name>
    <dbReference type="NCBI Taxonomy" id="1915356"/>
    <lineage>
        <taxon>Eukaryota</taxon>
        <taxon>Metamonada</taxon>
        <taxon>Parabasalia</taxon>
        <taxon>Tritrichomonadida</taxon>
        <taxon>Tritrichomonadidae</taxon>
        <taxon>Tritrichomonas</taxon>
    </lineage>
</organism>
<accession>A0ABR2HPL6</accession>
<comment type="caution">
    <text evidence="1">The sequence shown here is derived from an EMBL/GenBank/DDBJ whole genome shotgun (WGS) entry which is preliminary data.</text>
</comment>
<sequence length="221" mass="24502">MNISSIGTNIADWFRGIPERGKELQDRVKLYFAARKAARSPKINDQQNQASQVVTNQNTNAARSNEANFHETKNNTNTTDASPLASIDQWNAQVKNEKVNIQTQFSSTSTVGTAVKNFIDSQAFLKFDDDNDTVRKDFARGVLRGVLGGVHETALGADGISWEIGEHIQNLVKETELWKRCGGADTSSDAVNRYPALTRLKEAFKAVMPEFTAHMTSIERP</sequence>